<dbReference type="OrthoDB" id="409725at2759"/>
<accession>A0A2N1JDE4</accession>
<keyword evidence="3 5" id="KW-1133">Transmembrane helix</keyword>
<proteinExistence type="predicted"/>
<sequence length="946" mass="103941">MRTQHIENLRSLSRSLTPNSVSRDRSSRLSVPGILLGALVCILDSSSTGLLVFPTNGEIFGGLQAQSIAMFTWSTIICQLVFVLGGSNFSQSQGLMLIEVIPFLQHIANKLATIITEDRDTLLATVCTAYALSSLVLGGFFLVLGFFEMDRWIAYFPETVLVGALGAIGLSLFLSGFEVTQRSTFSWDLNYIRGLFTNLAMPVTVVALVLTVVLCICVRIKKQSGTRPNWQNSLRKRIVWDVCALFSNPFFTPTFFLLTGIVFWIAAIGRGVSTESLKNHHWVFVHVPPEEPLLDRMRFYEFWQLFNFRLVRWDAIRQCIVEIVVLVIIGAINLPIYYPALRDQLPNVPRNTTIQRELIGHGVTNLLSGLTGSLPNMIVMSNTLFFARAGGDRSESIVVLAVIVLFFVLSKLILPYIPVLCAAIMVFFIGIELMAEALVPTWATKSALEYLVIAGTIAACTALGFAQGVGVGIAATLAAHGFEQLADYEIRTCFVPLREFVQAQVLSARVYDRLKDDVRQRTLQIGVISLNGTAGYTTASKLKQAVYRVQFEKCSALVIDLTYAVRIDFAAAAAIAAERANAAEGVHHPPAFLLGVPRGSNRYGVLVRAGALPRDPNALDPLEAHAMLHHGLWPINEFSEVIGWISGQASVSHARLPRWARVNTGLRPASSSRRPSVDIPMECFGTNTPGTAAIDPTLPTVVKWRACMDQLCCAPMVSTQDDQSFVSSEKTLLSEDDLGNSSASLLGEKTLHPVWRDSFAPVLEEYGKISFHAPNTLLSSVSDPHPDIRIVVTGSLELRFVSIMEPATSSLNVSNPSGIVDRTPSDWLHSAYERSKKPRMRRRGLRTASPIATPSQPSVTISEQFSQGDVVGLSELNFAESPHGELVSAGQLDATTITIDFSAQDVRTVSSLALALNAYHSHNQFRNVRIQDLYRRALNQGEQHVW</sequence>
<keyword evidence="8" id="KW-1185">Reference proteome</keyword>
<evidence type="ECO:0000256" key="3">
    <source>
        <dbReference type="ARBA" id="ARBA00022989"/>
    </source>
</evidence>
<organism evidence="7 8">
    <name type="scientific">Malassezia vespertilionis</name>
    <dbReference type="NCBI Taxonomy" id="2020962"/>
    <lineage>
        <taxon>Eukaryota</taxon>
        <taxon>Fungi</taxon>
        <taxon>Dikarya</taxon>
        <taxon>Basidiomycota</taxon>
        <taxon>Ustilaginomycotina</taxon>
        <taxon>Malasseziomycetes</taxon>
        <taxon>Malasseziales</taxon>
        <taxon>Malasseziaceae</taxon>
        <taxon>Malassezia</taxon>
    </lineage>
</organism>
<keyword evidence="4 5" id="KW-0472">Membrane</keyword>
<feature type="domain" description="SLC26A/SulP transporter" evidence="6">
    <location>
        <begin position="31"/>
        <end position="454"/>
    </location>
</feature>
<evidence type="ECO:0000259" key="6">
    <source>
        <dbReference type="Pfam" id="PF00916"/>
    </source>
</evidence>
<dbReference type="PANTHER" id="PTHR43310">
    <property type="entry name" value="SULFATE TRANSPORTER YBAR-RELATED"/>
    <property type="match status" value="1"/>
</dbReference>
<dbReference type="PANTHER" id="PTHR43310:SF4">
    <property type="entry name" value="AFR304WP"/>
    <property type="match status" value="1"/>
</dbReference>
<feature type="transmembrane region" description="Helical" evidence="5">
    <location>
        <begin position="238"/>
        <end position="267"/>
    </location>
</feature>
<evidence type="ECO:0000256" key="1">
    <source>
        <dbReference type="ARBA" id="ARBA00004141"/>
    </source>
</evidence>
<feature type="transmembrane region" description="Helical" evidence="5">
    <location>
        <begin position="33"/>
        <end position="53"/>
    </location>
</feature>
<dbReference type="InterPro" id="IPR011547">
    <property type="entry name" value="SLC26A/SulP_dom"/>
</dbReference>
<feature type="transmembrane region" description="Helical" evidence="5">
    <location>
        <begin position="397"/>
        <end position="417"/>
    </location>
</feature>
<evidence type="ECO:0000256" key="2">
    <source>
        <dbReference type="ARBA" id="ARBA00022692"/>
    </source>
</evidence>
<name>A0A2N1JDE4_9BASI</name>
<evidence type="ECO:0000313" key="7">
    <source>
        <dbReference type="EMBL" id="PKI84580.1"/>
    </source>
</evidence>
<keyword evidence="2 5" id="KW-0812">Transmembrane</keyword>
<protein>
    <recommendedName>
        <fullName evidence="6">SLC26A/SulP transporter domain-containing protein</fullName>
    </recommendedName>
</protein>
<feature type="transmembrane region" description="Helical" evidence="5">
    <location>
        <begin position="315"/>
        <end position="338"/>
    </location>
</feature>
<feature type="transmembrane region" description="Helical" evidence="5">
    <location>
        <begin position="122"/>
        <end position="147"/>
    </location>
</feature>
<feature type="transmembrane region" description="Helical" evidence="5">
    <location>
        <begin position="450"/>
        <end position="475"/>
    </location>
</feature>
<gene>
    <name evidence="7" type="ORF">MVES_001756</name>
</gene>
<dbReference type="AlphaFoldDB" id="A0A2N1JDE4"/>
<dbReference type="Proteomes" id="UP000232875">
    <property type="component" value="Unassembled WGS sequence"/>
</dbReference>
<evidence type="ECO:0000256" key="5">
    <source>
        <dbReference type="SAM" id="Phobius"/>
    </source>
</evidence>
<comment type="subcellular location">
    <subcellularLocation>
        <location evidence="1">Membrane</location>
        <topology evidence="1">Multi-pass membrane protein</topology>
    </subcellularLocation>
</comment>
<evidence type="ECO:0000256" key="4">
    <source>
        <dbReference type="ARBA" id="ARBA00023136"/>
    </source>
</evidence>
<feature type="transmembrane region" description="Helical" evidence="5">
    <location>
        <begin position="159"/>
        <end position="179"/>
    </location>
</feature>
<feature type="transmembrane region" description="Helical" evidence="5">
    <location>
        <begin position="199"/>
        <end position="218"/>
    </location>
</feature>
<evidence type="ECO:0000313" key="8">
    <source>
        <dbReference type="Proteomes" id="UP000232875"/>
    </source>
</evidence>
<reference evidence="7 8" key="1">
    <citation type="submission" date="2017-10" db="EMBL/GenBank/DDBJ databases">
        <title>A novel species of cold-tolerant Malassezia isolated from bats.</title>
        <authorList>
            <person name="Lorch J.M."/>
            <person name="Palmer J.M."/>
            <person name="Vanderwolf K.J."/>
            <person name="Schmidt K.Z."/>
            <person name="Verant M.L."/>
            <person name="Weller T.J."/>
            <person name="Blehert D.S."/>
        </authorList>
    </citation>
    <scope>NUCLEOTIDE SEQUENCE [LARGE SCALE GENOMIC DNA]</scope>
    <source>
        <strain evidence="7 8">NWHC:44797-103</strain>
    </source>
</reference>
<dbReference type="EMBL" id="KZ454989">
    <property type="protein sequence ID" value="PKI84580.1"/>
    <property type="molecule type" value="Genomic_DNA"/>
</dbReference>
<dbReference type="InterPro" id="IPR052706">
    <property type="entry name" value="Membrane-Transporter-like"/>
</dbReference>
<dbReference type="STRING" id="2020962.A0A2N1JDE4"/>
<dbReference type="Pfam" id="PF00916">
    <property type="entry name" value="Sulfate_transp"/>
    <property type="match status" value="1"/>
</dbReference>
<feature type="transmembrane region" description="Helical" evidence="5">
    <location>
        <begin position="65"/>
        <end position="84"/>
    </location>
</feature>
<dbReference type="GO" id="GO:0016020">
    <property type="term" value="C:membrane"/>
    <property type="evidence" value="ECO:0007669"/>
    <property type="project" value="UniProtKB-SubCell"/>
</dbReference>